<dbReference type="GeneID" id="80105078"/>
<dbReference type="Gene3D" id="1.25.40.10">
    <property type="entry name" value="Tetratricopeptide repeat domain"/>
    <property type="match status" value="1"/>
</dbReference>
<sequence length="276" mass="30229">MPVNSMRQYREKMLAERAVKAQQSPDPRVKRTIAVDLASGPDQTVQIPAELLTQGNQPNIELRMFNHLNTLASMKSIQERIAKKAEWLPEYGGFIDGCLAVSPAPQNTTLVHLMIWACDVNDFELAVKIAEYVVLNDMVMPEGYSRSTAEFVTEQCAEVFIDDEDLAIANASIIQRIISLGEGEQIVDEVRAKIYRALGDALNQAQPNEAVTAYKNALRYNPKAGCKKTLEQLEKRLRQNATGSSPDATVGSQADSTADTNAAGSDPASTDSQAQE</sequence>
<organism evidence="2 3">
    <name type="scientific">Acinetobacter courvalinii</name>
    <dbReference type="NCBI Taxonomy" id="280147"/>
    <lineage>
        <taxon>Bacteria</taxon>
        <taxon>Pseudomonadati</taxon>
        <taxon>Pseudomonadota</taxon>
        <taxon>Gammaproteobacteria</taxon>
        <taxon>Moraxellales</taxon>
        <taxon>Moraxellaceae</taxon>
        <taxon>Acinetobacter</taxon>
    </lineage>
</organism>
<dbReference type="Pfam" id="PF05944">
    <property type="entry name" value="Phage_term_smal"/>
    <property type="match status" value="1"/>
</dbReference>
<feature type="region of interest" description="Disordered" evidence="1">
    <location>
        <begin position="238"/>
        <end position="276"/>
    </location>
</feature>
<dbReference type="InterPro" id="IPR011990">
    <property type="entry name" value="TPR-like_helical_dom_sf"/>
</dbReference>
<evidence type="ECO:0000313" key="3">
    <source>
        <dbReference type="Proteomes" id="UP000013200"/>
    </source>
</evidence>
<feature type="compositionally biased region" description="Polar residues" evidence="1">
    <location>
        <begin position="239"/>
        <end position="276"/>
    </location>
</feature>
<evidence type="ECO:0000256" key="1">
    <source>
        <dbReference type="SAM" id="MobiDB-lite"/>
    </source>
</evidence>
<gene>
    <name evidence="2" type="ORF">F888_03604</name>
</gene>
<dbReference type="EMBL" id="APSA01000018">
    <property type="protein sequence ID" value="ENX35771.1"/>
    <property type="molecule type" value="Genomic_DNA"/>
</dbReference>
<keyword evidence="3" id="KW-1185">Reference proteome</keyword>
<dbReference type="PATRIC" id="fig|1217698.3.peg.3510"/>
<dbReference type="InterPro" id="IPR010270">
    <property type="entry name" value="Phage_P2_GpM"/>
</dbReference>
<dbReference type="GO" id="GO:0003677">
    <property type="term" value="F:DNA binding"/>
    <property type="evidence" value="ECO:0007669"/>
    <property type="project" value="InterPro"/>
</dbReference>
<dbReference type="Proteomes" id="UP000013200">
    <property type="component" value="Unassembled WGS sequence"/>
</dbReference>
<dbReference type="GO" id="GO:0004519">
    <property type="term" value="F:endonuclease activity"/>
    <property type="evidence" value="ECO:0007669"/>
    <property type="project" value="InterPro"/>
</dbReference>
<dbReference type="HOGENOM" id="CLU_076316_1_0_6"/>
<dbReference type="AlphaFoldDB" id="N9R0B0"/>
<protein>
    <recommendedName>
        <fullName evidence="4">Phage small terminase subunit</fullName>
    </recommendedName>
</protein>
<evidence type="ECO:0008006" key="4">
    <source>
        <dbReference type="Google" id="ProtNLM"/>
    </source>
</evidence>
<name>N9R0B0_9GAMM</name>
<proteinExistence type="predicted"/>
<dbReference type="STRING" id="1217698.F888_03604"/>
<reference evidence="2 3" key="1">
    <citation type="submission" date="2013-02" db="EMBL/GenBank/DDBJ databases">
        <title>The Genome Sequence of Acinetobacter sp. NIPH 3623.</title>
        <authorList>
            <consortium name="The Broad Institute Genome Sequencing Platform"/>
            <consortium name="The Broad Institute Genome Sequencing Center for Infectious Disease"/>
            <person name="Cerqueira G."/>
            <person name="Feldgarden M."/>
            <person name="Courvalin P."/>
            <person name="Perichon B."/>
            <person name="Grillot-Courvalin C."/>
            <person name="Clermont D."/>
            <person name="Rocha E."/>
            <person name="Yoon E.-J."/>
            <person name="Nemec A."/>
            <person name="Walker B."/>
            <person name="Young S.K."/>
            <person name="Zeng Q."/>
            <person name="Gargeya S."/>
            <person name="Fitzgerald M."/>
            <person name="Haas B."/>
            <person name="Abouelleil A."/>
            <person name="Alvarado L."/>
            <person name="Arachchi H.M."/>
            <person name="Berlin A.M."/>
            <person name="Chapman S.B."/>
            <person name="Dewar J."/>
            <person name="Goldberg J."/>
            <person name="Griggs A."/>
            <person name="Gujja S."/>
            <person name="Hansen M."/>
            <person name="Howarth C."/>
            <person name="Imamovic A."/>
            <person name="Larimer J."/>
            <person name="McCowan C."/>
            <person name="Murphy C."/>
            <person name="Neiman D."/>
            <person name="Pearson M."/>
            <person name="Priest M."/>
            <person name="Roberts A."/>
            <person name="Saif S."/>
            <person name="Shea T."/>
            <person name="Sisk P."/>
            <person name="Sykes S."/>
            <person name="Wortman J."/>
            <person name="Nusbaum C."/>
            <person name="Birren B."/>
        </authorList>
    </citation>
    <scope>NUCLEOTIDE SEQUENCE [LARGE SCALE GENOMIC DNA]</scope>
    <source>
        <strain evidence="2 3">NIPH 3623</strain>
    </source>
</reference>
<accession>N9R0B0</accession>
<dbReference type="RefSeq" id="WP_005289087.1">
    <property type="nucleotide sequence ID" value="NZ_BMDA01000003.1"/>
</dbReference>
<evidence type="ECO:0000313" key="2">
    <source>
        <dbReference type="EMBL" id="ENX35771.1"/>
    </source>
</evidence>
<comment type="caution">
    <text evidence="2">The sequence shown here is derived from an EMBL/GenBank/DDBJ whole genome shotgun (WGS) entry which is preliminary data.</text>
</comment>